<evidence type="ECO:0000256" key="3">
    <source>
        <dbReference type="SAM" id="MobiDB-lite"/>
    </source>
</evidence>
<dbReference type="CDD" id="cd13925">
    <property type="entry name" value="RPF"/>
    <property type="match status" value="1"/>
</dbReference>
<comment type="caution">
    <text evidence="6">The sequence shown here is derived from an EMBL/GenBank/DDBJ whole genome shotgun (WGS) entry which is preliminary data.</text>
</comment>
<dbReference type="CDD" id="cd00118">
    <property type="entry name" value="LysM"/>
    <property type="match status" value="1"/>
</dbReference>
<protein>
    <recommendedName>
        <fullName evidence="5">LysM domain-containing protein</fullName>
    </recommendedName>
</protein>
<evidence type="ECO:0000313" key="6">
    <source>
        <dbReference type="EMBL" id="GAA4285561.1"/>
    </source>
</evidence>
<dbReference type="InterPro" id="IPR036779">
    <property type="entry name" value="LysM_dom_sf"/>
</dbReference>
<dbReference type="SUPFAM" id="SSF53955">
    <property type="entry name" value="Lysozyme-like"/>
    <property type="match status" value="1"/>
</dbReference>
<comment type="similarity">
    <text evidence="1">Belongs to the transglycosylase family. Rpf subfamily.</text>
</comment>
<keyword evidence="4" id="KW-0732">Signal</keyword>
<feature type="signal peptide" evidence="4">
    <location>
        <begin position="1"/>
        <end position="34"/>
    </location>
</feature>
<evidence type="ECO:0000256" key="1">
    <source>
        <dbReference type="ARBA" id="ARBA00010830"/>
    </source>
</evidence>
<proteinExistence type="inferred from homology"/>
<evidence type="ECO:0000313" key="7">
    <source>
        <dbReference type="Proteomes" id="UP001501586"/>
    </source>
</evidence>
<dbReference type="SMART" id="SM00257">
    <property type="entry name" value="LysM"/>
    <property type="match status" value="1"/>
</dbReference>
<feature type="chain" id="PRO_5047122574" description="LysM domain-containing protein" evidence="4">
    <location>
        <begin position="35"/>
        <end position="207"/>
    </location>
</feature>
<feature type="domain" description="LysM" evidence="5">
    <location>
        <begin position="159"/>
        <end position="205"/>
    </location>
</feature>
<dbReference type="PANTHER" id="PTHR34700">
    <property type="entry name" value="POTASSIUM BINDING PROTEIN KBP"/>
    <property type="match status" value="1"/>
</dbReference>
<dbReference type="InterPro" id="IPR023346">
    <property type="entry name" value="Lysozyme-like_dom_sf"/>
</dbReference>
<dbReference type="InterPro" id="IPR018392">
    <property type="entry name" value="LysM"/>
</dbReference>
<feature type="region of interest" description="Disordered" evidence="3">
    <location>
        <begin position="108"/>
        <end position="154"/>
    </location>
</feature>
<dbReference type="RefSeq" id="WP_336885227.1">
    <property type="nucleotide sequence ID" value="NZ_BAABAZ010000012.1"/>
</dbReference>
<dbReference type="EMBL" id="BAABAZ010000012">
    <property type="protein sequence ID" value="GAA4285561.1"/>
    <property type="molecule type" value="Genomic_DNA"/>
</dbReference>
<name>A0ABP8ENH7_9MICO</name>
<organism evidence="6 7">
    <name type="scientific">Brevibacterium daeguense</name>
    <dbReference type="NCBI Taxonomy" id="909936"/>
    <lineage>
        <taxon>Bacteria</taxon>
        <taxon>Bacillati</taxon>
        <taxon>Actinomycetota</taxon>
        <taxon>Actinomycetes</taxon>
        <taxon>Micrococcales</taxon>
        <taxon>Brevibacteriaceae</taxon>
        <taxon>Brevibacterium</taxon>
    </lineage>
</organism>
<keyword evidence="7" id="KW-1185">Reference proteome</keyword>
<gene>
    <name evidence="6" type="ORF">GCM10022261_30920</name>
</gene>
<dbReference type="Gene3D" id="1.10.530.10">
    <property type="match status" value="1"/>
</dbReference>
<dbReference type="Proteomes" id="UP001501586">
    <property type="component" value="Unassembled WGS sequence"/>
</dbReference>
<sequence>MNIVGTSFRALGLIGGAGALAAAGLLSTGAPAQAETVWDRVAECESGGDWSINTGNGYYGGLQFSPSTWEAFGGEGMPHEASKAEQIRVAQNTLEGQGPGAWPVCSGEAGLTKDNGAAEGAGAETGSEDGAAIGGSDGTESGDSADSGASGISAADPASTITVEAGDTLYRIAVDNGIEWEDLYEANKDELANPETISVGQELKLPN</sequence>
<evidence type="ECO:0000256" key="2">
    <source>
        <dbReference type="ARBA" id="ARBA00022801"/>
    </source>
</evidence>
<keyword evidence="2" id="KW-0378">Hydrolase</keyword>
<dbReference type="SUPFAM" id="SSF54106">
    <property type="entry name" value="LysM domain"/>
    <property type="match status" value="1"/>
</dbReference>
<accession>A0ABP8ENH7</accession>
<dbReference type="InterPro" id="IPR052196">
    <property type="entry name" value="Bact_Kbp"/>
</dbReference>
<dbReference type="InterPro" id="IPR010618">
    <property type="entry name" value="RPF"/>
</dbReference>
<dbReference type="PANTHER" id="PTHR34700:SF4">
    <property type="entry name" value="PHAGE-LIKE ELEMENT PBSX PROTEIN XKDP"/>
    <property type="match status" value="1"/>
</dbReference>
<dbReference type="PROSITE" id="PS51782">
    <property type="entry name" value="LYSM"/>
    <property type="match status" value="1"/>
</dbReference>
<feature type="compositionally biased region" description="Low complexity" evidence="3">
    <location>
        <begin position="117"/>
        <end position="131"/>
    </location>
</feature>
<feature type="compositionally biased region" description="Low complexity" evidence="3">
    <location>
        <begin position="138"/>
        <end position="154"/>
    </location>
</feature>
<evidence type="ECO:0000259" key="5">
    <source>
        <dbReference type="PROSITE" id="PS51782"/>
    </source>
</evidence>
<reference evidence="7" key="1">
    <citation type="journal article" date="2019" name="Int. J. Syst. Evol. Microbiol.">
        <title>The Global Catalogue of Microorganisms (GCM) 10K type strain sequencing project: providing services to taxonomists for standard genome sequencing and annotation.</title>
        <authorList>
            <consortium name="The Broad Institute Genomics Platform"/>
            <consortium name="The Broad Institute Genome Sequencing Center for Infectious Disease"/>
            <person name="Wu L."/>
            <person name="Ma J."/>
        </authorList>
    </citation>
    <scope>NUCLEOTIDE SEQUENCE [LARGE SCALE GENOMIC DNA]</scope>
    <source>
        <strain evidence="7">JCM 17458</strain>
    </source>
</reference>
<evidence type="ECO:0000256" key="4">
    <source>
        <dbReference type="SAM" id="SignalP"/>
    </source>
</evidence>
<dbReference type="Pfam" id="PF01476">
    <property type="entry name" value="LysM"/>
    <property type="match status" value="1"/>
</dbReference>
<dbReference type="Gene3D" id="3.10.350.10">
    <property type="entry name" value="LysM domain"/>
    <property type="match status" value="1"/>
</dbReference>
<dbReference type="Pfam" id="PF06737">
    <property type="entry name" value="Transglycosylas"/>
    <property type="match status" value="1"/>
</dbReference>